<dbReference type="InterPro" id="IPR027417">
    <property type="entry name" value="P-loop_NTPase"/>
</dbReference>
<dbReference type="EMBL" id="AP023440">
    <property type="protein sequence ID" value="BCL32976.1"/>
    <property type="molecule type" value="Genomic_DNA"/>
</dbReference>
<organism evidence="7 8">
    <name type="scientific">Streptomyces aurantiacus</name>
    <dbReference type="NCBI Taxonomy" id="47760"/>
    <lineage>
        <taxon>Bacteria</taxon>
        <taxon>Bacillati</taxon>
        <taxon>Actinomycetota</taxon>
        <taxon>Actinomycetes</taxon>
        <taxon>Kitasatosporales</taxon>
        <taxon>Streptomycetaceae</taxon>
        <taxon>Streptomyces</taxon>
        <taxon>Streptomyces aurantiacus group</taxon>
    </lineage>
</organism>
<evidence type="ECO:0000256" key="5">
    <source>
        <dbReference type="SAM" id="MobiDB-lite"/>
    </source>
</evidence>
<feature type="domain" description="ABC transporter" evidence="6">
    <location>
        <begin position="37"/>
        <end position="289"/>
    </location>
</feature>
<feature type="region of interest" description="Disordered" evidence="5">
    <location>
        <begin position="335"/>
        <end position="360"/>
    </location>
</feature>
<name>A0A7G1PGH2_9ACTN</name>
<evidence type="ECO:0000256" key="3">
    <source>
        <dbReference type="ARBA" id="ARBA00022741"/>
    </source>
</evidence>
<dbReference type="InterPro" id="IPR017871">
    <property type="entry name" value="ABC_transporter-like_CS"/>
</dbReference>
<dbReference type="Proteomes" id="UP000516444">
    <property type="component" value="Chromosome"/>
</dbReference>
<evidence type="ECO:0000259" key="6">
    <source>
        <dbReference type="PROSITE" id="PS50893"/>
    </source>
</evidence>
<feature type="region of interest" description="Disordered" evidence="5">
    <location>
        <begin position="1"/>
        <end position="26"/>
    </location>
</feature>
<dbReference type="InterPro" id="IPR013563">
    <property type="entry name" value="Oligopep_ABC_C"/>
</dbReference>
<dbReference type="InterPro" id="IPR003439">
    <property type="entry name" value="ABC_transporter-like_ATP-bd"/>
</dbReference>
<dbReference type="GO" id="GO:0016887">
    <property type="term" value="F:ATP hydrolysis activity"/>
    <property type="evidence" value="ECO:0007669"/>
    <property type="project" value="InterPro"/>
</dbReference>
<accession>A0A7G1PGH2</accession>
<dbReference type="PANTHER" id="PTHR43776:SF7">
    <property type="entry name" value="D,D-DIPEPTIDE TRANSPORT ATP-BINDING PROTEIN DDPF-RELATED"/>
    <property type="match status" value="1"/>
</dbReference>
<dbReference type="Pfam" id="PF08352">
    <property type="entry name" value="oligo_HPY"/>
    <property type="match status" value="1"/>
</dbReference>
<dbReference type="InterPro" id="IPR050319">
    <property type="entry name" value="ABC_transp_ATP-bind"/>
</dbReference>
<dbReference type="KEGG" id="sgm:GCM10017557_78350"/>
<keyword evidence="3" id="KW-0547">Nucleotide-binding</keyword>
<evidence type="ECO:0000256" key="4">
    <source>
        <dbReference type="ARBA" id="ARBA00022840"/>
    </source>
</evidence>
<dbReference type="PROSITE" id="PS50893">
    <property type="entry name" value="ABC_TRANSPORTER_2"/>
    <property type="match status" value="1"/>
</dbReference>
<proteinExistence type="inferred from homology"/>
<gene>
    <name evidence="7" type="ORF">GCM10017557_78350</name>
</gene>
<evidence type="ECO:0000313" key="7">
    <source>
        <dbReference type="EMBL" id="BCL32976.1"/>
    </source>
</evidence>
<protein>
    <submittedName>
        <fullName evidence="7">ABC transporter ATP-binding protein</fullName>
    </submittedName>
</protein>
<dbReference type="NCBIfam" id="TIGR01727">
    <property type="entry name" value="oligo_HPY"/>
    <property type="match status" value="1"/>
</dbReference>
<dbReference type="AlphaFoldDB" id="A0A7G1PGH2"/>
<dbReference type="SMART" id="SM00382">
    <property type="entry name" value="AAA"/>
    <property type="match status" value="1"/>
</dbReference>
<feature type="compositionally biased region" description="Basic residues" evidence="5">
    <location>
        <begin position="1"/>
        <end position="16"/>
    </location>
</feature>
<feature type="region of interest" description="Disordered" evidence="5">
    <location>
        <begin position="289"/>
        <end position="321"/>
    </location>
</feature>
<dbReference type="InterPro" id="IPR003593">
    <property type="entry name" value="AAA+_ATPase"/>
</dbReference>
<evidence type="ECO:0000256" key="1">
    <source>
        <dbReference type="ARBA" id="ARBA00005417"/>
    </source>
</evidence>
<sequence length="360" mass="39968">MSAVRRRSRCSSRPRPRASSPATIRWRSPVPDDVPLLEARGLVKHYRSGSLPVGGRRRATVKAVDGVDLTLRRGSTLGLVGESGCGKSTLTRLLMALDRPTAGTVLVEGQDLLALPSAELRRRRRDIQLVMQDPYTSLDPRMTALEIVREPLDIHRDLMPKQERAPWARELLHMVGLDPGHAHRHPHQFSGGQRQRIGIARALALRPKILVCDEPVSALDVSVQAQVINLFKELQREFGLAYVFIAHDLAVVRHVADEVAVMYLGRIVEHGDRDTVYSRPAHPYTRALLSAVPDPDPSHRGATGRIVLQGDPPSPTRPPSGCAFHTRCWKSQERCGTERPVPTAPTTDGRRQVSCHFPEN</sequence>
<dbReference type="FunFam" id="3.40.50.300:FF:000016">
    <property type="entry name" value="Oligopeptide ABC transporter ATP-binding component"/>
    <property type="match status" value="1"/>
</dbReference>
<evidence type="ECO:0000256" key="2">
    <source>
        <dbReference type="ARBA" id="ARBA00022448"/>
    </source>
</evidence>
<dbReference type="CDD" id="cd03257">
    <property type="entry name" value="ABC_NikE_OppD_transporters"/>
    <property type="match status" value="1"/>
</dbReference>
<dbReference type="SUPFAM" id="SSF52540">
    <property type="entry name" value="P-loop containing nucleoside triphosphate hydrolases"/>
    <property type="match status" value="1"/>
</dbReference>
<dbReference type="GO" id="GO:0005524">
    <property type="term" value="F:ATP binding"/>
    <property type="evidence" value="ECO:0007669"/>
    <property type="project" value="UniProtKB-KW"/>
</dbReference>
<evidence type="ECO:0000313" key="8">
    <source>
        <dbReference type="Proteomes" id="UP000516444"/>
    </source>
</evidence>
<dbReference type="GO" id="GO:0055085">
    <property type="term" value="P:transmembrane transport"/>
    <property type="evidence" value="ECO:0007669"/>
    <property type="project" value="UniProtKB-ARBA"/>
</dbReference>
<dbReference type="Gene3D" id="3.40.50.300">
    <property type="entry name" value="P-loop containing nucleotide triphosphate hydrolases"/>
    <property type="match status" value="1"/>
</dbReference>
<dbReference type="Pfam" id="PF00005">
    <property type="entry name" value="ABC_tran"/>
    <property type="match status" value="1"/>
</dbReference>
<dbReference type="PROSITE" id="PS00211">
    <property type="entry name" value="ABC_TRANSPORTER_1"/>
    <property type="match status" value="1"/>
</dbReference>
<dbReference type="PANTHER" id="PTHR43776">
    <property type="entry name" value="TRANSPORT ATP-BINDING PROTEIN"/>
    <property type="match status" value="1"/>
</dbReference>
<comment type="similarity">
    <text evidence="1">Belongs to the ABC transporter superfamily.</text>
</comment>
<dbReference type="GO" id="GO:0015833">
    <property type="term" value="P:peptide transport"/>
    <property type="evidence" value="ECO:0007669"/>
    <property type="project" value="InterPro"/>
</dbReference>
<keyword evidence="8" id="KW-1185">Reference proteome</keyword>
<keyword evidence="2" id="KW-0813">Transport</keyword>
<keyword evidence="4 7" id="KW-0067">ATP-binding</keyword>
<reference evidence="7 8" key="1">
    <citation type="journal article" date="2014" name="Int. J. Syst. Evol. Microbiol.">
        <title>Complete genome sequence of Corynebacterium casei LMG S-19264T (=DSM 44701T), isolated from a smear-ripened cheese.</title>
        <authorList>
            <consortium name="US DOE Joint Genome Institute (JGI-PGF)"/>
            <person name="Walter F."/>
            <person name="Albersmeier A."/>
            <person name="Kalinowski J."/>
            <person name="Ruckert C."/>
        </authorList>
    </citation>
    <scope>NUCLEOTIDE SEQUENCE [LARGE SCALE GENOMIC DNA]</scope>
    <source>
        <strain evidence="7 8">JCM 4677</strain>
    </source>
</reference>